<dbReference type="EMBL" id="JAPFFM010000015">
    <property type="protein sequence ID" value="KAJ6709690.1"/>
    <property type="molecule type" value="Genomic_DNA"/>
</dbReference>
<name>A0A9Q0TDN4_9ROSI</name>
<keyword evidence="2" id="KW-1185">Reference proteome</keyword>
<reference evidence="1" key="2">
    <citation type="journal article" date="2023" name="Int. J. Mol. Sci.">
        <title>De Novo Assembly and Annotation of 11 Diverse Shrub Willow (Salix) Genomes Reveals Novel Gene Organization in Sex-Linked Regions.</title>
        <authorList>
            <person name="Hyden B."/>
            <person name="Feng K."/>
            <person name="Yates T.B."/>
            <person name="Jawdy S."/>
            <person name="Cereghino C."/>
            <person name="Smart L.B."/>
            <person name="Muchero W."/>
        </authorList>
    </citation>
    <scope>NUCLEOTIDE SEQUENCE</scope>
    <source>
        <tissue evidence="1">Shoot tip</tissue>
    </source>
</reference>
<sequence length="121" mass="13317">MSSRIPSEKLSYQNQRNKANLFVSSKCASISNSTLQHCLQGANFAMHNSDVAKAVFHHKVSDNEKVKDSSSLRGEWRSTNPVNAVKLPDTNCQMPGKLASQAELSVSKNSSALSHQYPHVF</sequence>
<evidence type="ECO:0000313" key="1">
    <source>
        <dbReference type="EMBL" id="KAJ6709690.1"/>
    </source>
</evidence>
<dbReference type="AlphaFoldDB" id="A0A9Q0TDN4"/>
<evidence type="ECO:0000313" key="2">
    <source>
        <dbReference type="Proteomes" id="UP001151752"/>
    </source>
</evidence>
<proteinExistence type="predicted"/>
<gene>
    <name evidence="1" type="ORF">OIU74_010734</name>
</gene>
<dbReference type="Proteomes" id="UP001151752">
    <property type="component" value="Chromosome 2"/>
</dbReference>
<accession>A0A9Q0TDN4</accession>
<reference evidence="1" key="1">
    <citation type="submission" date="2022-11" db="EMBL/GenBank/DDBJ databases">
        <authorList>
            <person name="Hyden B.L."/>
            <person name="Feng K."/>
            <person name="Yates T."/>
            <person name="Jawdy S."/>
            <person name="Smart L.B."/>
            <person name="Muchero W."/>
        </authorList>
    </citation>
    <scope>NUCLEOTIDE SEQUENCE</scope>
    <source>
        <tissue evidence="1">Shoot tip</tissue>
    </source>
</reference>
<organism evidence="1 2">
    <name type="scientific">Salix koriyanagi</name>
    <dbReference type="NCBI Taxonomy" id="2511006"/>
    <lineage>
        <taxon>Eukaryota</taxon>
        <taxon>Viridiplantae</taxon>
        <taxon>Streptophyta</taxon>
        <taxon>Embryophyta</taxon>
        <taxon>Tracheophyta</taxon>
        <taxon>Spermatophyta</taxon>
        <taxon>Magnoliopsida</taxon>
        <taxon>eudicotyledons</taxon>
        <taxon>Gunneridae</taxon>
        <taxon>Pentapetalae</taxon>
        <taxon>rosids</taxon>
        <taxon>fabids</taxon>
        <taxon>Malpighiales</taxon>
        <taxon>Salicaceae</taxon>
        <taxon>Saliceae</taxon>
        <taxon>Salix</taxon>
    </lineage>
</organism>
<protein>
    <submittedName>
        <fullName evidence="1">Uncharacterized protein</fullName>
    </submittedName>
</protein>
<comment type="caution">
    <text evidence="1">The sequence shown here is derived from an EMBL/GenBank/DDBJ whole genome shotgun (WGS) entry which is preliminary data.</text>
</comment>